<feature type="domain" description="N-acetyltransferase" evidence="4">
    <location>
        <begin position="10"/>
        <end position="161"/>
    </location>
</feature>
<organism evidence="5 6">
    <name type="scientific">Streptomyces silvisoli</name>
    <dbReference type="NCBI Taxonomy" id="3034235"/>
    <lineage>
        <taxon>Bacteria</taxon>
        <taxon>Bacillati</taxon>
        <taxon>Actinomycetota</taxon>
        <taxon>Actinomycetes</taxon>
        <taxon>Kitasatosporales</taxon>
        <taxon>Streptomycetaceae</taxon>
        <taxon>Streptomyces</taxon>
    </lineage>
</organism>
<reference evidence="5 6" key="1">
    <citation type="submission" date="2023-03" db="EMBL/GenBank/DDBJ databases">
        <title>Draft genome sequence of Streptomyces sp. RB6PN23 isolated from peat swamp forest in Thailand.</title>
        <authorList>
            <person name="Klaysubun C."/>
            <person name="Duangmal K."/>
        </authorList>
    </citation>
    <scope>NUCLEOTIDE SEQUENCE [LARGE SCALE GENOMIC DNA]</scope>
    <source>
        <strain evidence="5 6">RB6PN23</strain>
    </source>
</reference>
<dbReference type="InterPro" id="IPR000182">
    <property type="entry name" value="GNAT_dom"/>
</dbReference>
<keyword evidence="1" id="KW-0808">Transferase</keyword>
<evidence type="ECO:0000256" key="2">
    <source>
        <dbReference type="ARBA" id="ARBA00023315"/>
    </source>
</evidence>
<dbReference type="Pfam" id="PF13302">
    <property type="entry name" value="Acetyltransf_3"/>
    <property type="match status" value="1"/>
</dbReference>
<dbReference type="SUPFAM" id="SSF55729">
    <property type="entry name" value="Acyl-CoA N-acyltransferases (Nat)"/>
    <property type="match status" value="1"/>
</dbReference>
<dbReference type="RefSeq" id="WP_276093833.1">
    <property type="nucleotide sequence ID" value="NZ_JARJBC010000007.1"/>
</dbReference>
<evidence type="ECO:0000256" key="3">
    <source>
        <dbReference type="ARBA" id="ARBA00038502"/>
    </source>
</evidence>
<evidence type="ECO:0000313" key="6">
    <source>
        <dbReference type="Proteomes" id="UP001216579"/>
    </source>
</evidence>
<evidence type="ECO:0000313" key="5">
    <source>
        <dbReference type="EMBL" id="MDF3290418.1"/>
    </source>
</evidence>
<dbReference type="Proteomes" id="UP001216579">
    <property type="component" value="Unassembled WGS sequence"/>
</dbReference>
<protein>
    <submittedName>
        <fullName evidence="5">GNAT family N-acetyltransferase</fullName>
    </submittedName>
</protein>
<keyword evidence="6" id="KW-1185">Reference proteome</keyword>
<keyword evidence="2" id="KW-0012">Acyltransferase</keyword>
<name>A0ABT5ZKR6_9ACTN</name>
<dbReference type="PANTHER" id="PTHR43792:SF8">
    <property type="entry name" value="[RIBOSOMAL PROTEIN US5]-ALANINE N-ACETYLTRANSFERASE"/>
    <property type="match status" value="1"/>
</dbReference>
<sequence>MAERTREVRVRIEPWGEGDLELLRRLNAPEMTEHLGGPENAEQVLARHERYVRTGGMFRVVLPHGEPVGSVGYWERPWREGTVYETGWGVLPPFQRRGIAAAAMAAVVDRVRAERKHRYLHAFPSVGNPASNALCRGLGFSLLGECDFEYPPGSTMRCNDWRLDLAAG</sequence>
<dbReference type="InterPro" id="IPR051531">
    <property type="entry name" value="N-acetyltransferase"/>
</dbReference>
<comment type="similarity">
    <text evidence="3">Belongs to the acetyltransferase family. RimJ subfamily.</text>
</comment>
<dbReference type="Gene3D" id="3.40.630.30">
    <property type="match status" value="1"/>
</dbReference>
<gene>
    <name evidence="5" type="ORF">P3G67_14420</name>
</gene>
<evidence type="ECO:0000256" key="1">
    <source>
        <dbReference type="ARBA" id="ARBA00022679"/>
    </source>
</evidence>
<dbReference type="PROSITE" id="PS51186">
    <property type="entry name" value="GNAT"/>
    <property type="match status" value="1"/>
</dbReference>
<dbReference type="EMBL" id="JARJBC010000007">
    <property type="protein sequence ID" value="MDF3290418.1"/>
    <property type="molecule type" value="Genomic_DNA"/>
</dbReference>
<evidence type="ECO:0000259" key="4">
    <source>
        <dbReference type="PROSITE" id="PS51186"/>
    </source>
</evidence>
<proteinExistence type="inferred from homology"/>
<comment type="caution">
    <text evidence="5">The sequence shown here is derived from an EMBL/GenBank/DDBJ whole genome shotgun (WGS) entry which is preliminary data.</text>
</comment>
<accession>A0ABT5ZKR6</accession>
<dbReference type="PANTHER" id="PTHR43792">
    <property type="entry name" value="GNAT FAMILY, PUTATIVE (AFU_ORTHOLOGUE AFUA_3G00765)-RELATED-RELATED"/>
    <property type="match status" value="1"/>
</dbReference>
<dbReference type="CDD" id="cd04301">
    <property type="entry name" value="NAT_SF"/>
    <property type="match status" value="1"/>
</dbReference>
<dbReference type="InterPro" id="IPR016181">
    <property type="entry name" value="Acyl_CoA_acyltransferase"/>
</dbReference>